<sequence length="99" mass="10425">MAFQAFAPPADRMPVITDAGINDFGIRLLTKRTMHVPNNSVKHAKNIPFRGFAHVGPPGIAPNRKNACSPPPLRHRMHPGFGGHTGDHAGAATGIGTGT</sequence>
<proteinExistence type="predicted"/>
<organism evidence="2 3">
    <name type="scientific">Bifidobacterium amazonense</name>
    <dbReference type="NCBI Taxonomy" id="2809027"/>
    <lineage>
        <taxon>Bacteria</taxon>
        <taxon>Bacillati</taxon>
        <taxon>Actinomycetota</taxon>
        <taxon>Actinomycetes</taxon>
        <taxon>Bifidobacteriales</taxon>
        <taxon>Bifidobacteriaceae</taxon>
        <taxon>Bifidobacterium</taxon>
    </lineage>
</organism>
<accession>A0ABS9VRF6</accession>
<protein>
    <submittedName>
        <fullName evidence="2">Uncharacterized protein</fullName>
    </submittedName>
</protein>
<name>A0ABS9VRF6_9BIFI</name>
<reference evidence="2 3" key="1">
    <citation type="journal article" date="2021" name="Environ. Microbiol.">
        <title>Genetic insights into the dark matter of the mammalian gut microbiota through targeted genome reconstruction.</title>
        <authorList>
            <person name="Lugli G.A."/>
            <person name="Alessandri G."/>
            <person name="Milani C."/>
            <person name="Viappiani A."/>
            <person name="Fontana F."/>
            <person name="Tarracchini C."/>
            <person name="Mancabelli L."/>
            <person name="Argentini C."/>
            <person name="Ruiz L."/>
            <person name="Margolles A."/>
            <person name="van Sinderen D."/>
            <person name="Turroni F."/>
            <person name="Ventura M."/>
        </authorList>
    </citation>
    <scope>NUCLEOTIDE SEQUENCE [LARGE SCALE GENOMIC DNA]</scope>
    <source>
        <strain evidence="2 3">MA1</strain>
    </source>
</reference>
<evidence type="ECO:0000256" key="1">
    <source>
        <dbReference type="SAM" id="MobiDB-lite"/>
    </source>
</evidence>
<gene>
    <name evidence="2" type="ORF">JS533_000175</name>
</gene>
<reference evidence="2 3" key="2">
    <citation type="journal article" date="2021" name="Syst. Appl. Microbiol.">
        <title>Phylogenetic classification of ten novel species belonging to the genus Bifidobacterium comprising B. phasiani sp. nov., B. pongonis sp. nov., B. saguinibicoloris sp. nov., B. colobi sp. nov., B. simiiventris sp. nov., B. santillanense sp. nov., B. miconis sp. nov., B. amazonense sp. nov., B. pluvialisilvae sp. nov., and B. miconisargentati sp. nov.</title>
        <authorList>
            <person name="Lugli G.A."/>
            <person name="Calvete-Torre I."/>
            <person name="Alessandri G."/>
            <person name="Milani C."/>
            <person name="Turroni F."/>
            <person name="Laiolo P."/>
            <person name="Ossiprandi M.C."/>
            <person name="Margolles A."/>
            <person name="Ruiz L."/>
            <person name="Ventura M."/>
        </authorList>
    </citation>
    <scope>NUCLEOTIDE SEQUENCE [LARGE SCALE GENOMIC DNA]</scope>
    <source>
        <strain evidence="2 3">MA1</strain>
    </source>
</reference>
<dbReference type="RefSeq" id="WP_241512650.1">
    <property type="nucleotide sequence ID" value="NZ_JAFEJT020000001.1"/>
</dbReference>
<comment type="caution">
    <text evidence="2">The sequence shown here is derived from an EMBL/GenBank/DDBJ whole genome shotgun (WGS) entry which is preliminary data.</text>
</comment>
<dbReference type="Proteomes" id="UP000710815">
    <property type="component" value="Unassembled WGS sequence"/>
</dbReference>
<evidence type="ECO:0000313" key="3">
    <source>
        <dbReference type="Proteomes" id="UP000710815"/>
    </source>
</evidence>
<dbReference type="EMBL" id="JAFEJT020000001">
    <property type="protein sequence ID" value="MCH9274711.1"/>
    <property type="molecule type" value="Genomic_DNA"/>
</dbReference>
<feature type="region of interest" description="Disordered" evidence="1">
    <location>
        <begin position="58"/>
        <end position="99"/>
    </location>
</feature>
<keyword evidence="3" id="KW-1185">Reference proteome</keyword>
<evidence type="ECO:0000313" key="2">
    <source>
        <dbReference type="EMBL" id="MCH9274711.1"/>
    </source>
</evidence>